<keyword evidence="2 4" id="KW-1005">Bacterial flagellum biogenesis</keyword>
<keyword evidence="6" id="KW-1185">Reference proteome</keyword>
<keyword evidence="5" id="KW-0966">Cell projection</keyword>
<comment type="similarity">
    <text evidence="4">Belongs to the FliW family.</text>
</comment>
<evidence type="ECO:0000313" key="5">
    <source>
        <dbReference type="EMBL" id="AWB10993.1"/>
    </source>
</evidence>
<dbReference type="Pfam" id="PF02623">
    <property type="entry name" value="FliW"/>
    <property type="match status" value="1"/>
</dbReference>
<dbReference type="PANTHER" id="PTHR39190">
    <property type="entry name" value="FLAGELLAR ASSEMBLY FACTOR FLIW"/>
    <property type="match status" value="1"/>
</dbReference>
<protein>
    <recommendedName>
        <fullName evidence="4">Flagellar assembly factor FliW</fullName>
    </recommendedName>
</protein>
<keyword evidence="5" id="KW-0282">Flagellum</keyword>
<keyword evidence="4" id="KW-0143">Chaperone</keyword>
<evidence type="ECO:0000256" key="4">
    <source>
        <dbReference type="HAMAP-Rule" id="MF_01185"/>
    </source>
</evidence>
<accession>A0A2R4W2I1</accession>
<reference evidence="5 6" key="1">
    <citation type="submission" date="2017-04" db="EMBL/GenBank/DDBJ databases">
        <title>Genomic insights into metabolism of Thermodesulfobium acidiphilum.</title>
        <authorList>
            <person name="Toshchakov S.V."/>
            <person name="Frolov E.N."/>
            <person name="Kublanov I.V."/>
            <person name="Samarov N.I."/>
            <person name="Novikov A."/>
            <person name="Lebedinsky A.V."/>
            <person name="Bonch-Osmolovskaya E.A."/>
            <person name="Chernyh N.A."/>
        </authorList>
    </citation>
    <scope>NUCLEOTIDE SEQUENCE [LARGE SCALE GENOMIC DNA]</scope>
    <source>
        <strain evidence="5 6">3127-1</strain>
    </source>
</reference>
<sequence>MQKENEIYNETGVIKFPRGVYGFEGEKSFKISIPDESTPLAYLQEISSNLRFIVVDAFSVFKDYDVVIEKYDADAINLEKEEDAIVLCIVNMKNPVEDSTVNLLAPLVINKKNKVGIQIIMDKSSYSVEEPLFLETKCNK</sequence>
<dbReference type="InterPro" id="IPR003775">
    <property type="entry name" value="Flagellar_assembly_factor_FliW"/>
</dbReference>
<dbReference type="GO" id="GO:0044780">
    <property type="term" value="P:bacterial-type flagellum assembly"/>
    <property type="evidence" value="ECO:0007669"/>
    <property type="project" value="UniProtKB-UniRule"/>
</dbReference>
<comment type="function">
    <text evidence="4">Acts as an anti-CsrA protein, binds CsrA and prevents it from repressing translation of its target genes, one of which is flagellin. Binds to flagellin and participates in the assembly of the flagellum.</text>
</comment>
<keyword evidence="3 4" id="KW-0810">Translation regulation</keyword>
<dbReference type="OrthoDB" id="9801235at2"/>
<dbReference type="PANTHER" id="PTHR39190:SF1">
    <property type="entry name" value="FLAGELLAR ASSEMBLY FACTOR FLIW"/>
    <property type="match status" value="1"/>
</dbReference>
<dbReference type="SUPFAM" id="SSF141457">
    <property type="entry name" value="BH3618-like"/>
    <property type="match status" value="1"/>
</dbReference>
<proteinExistence type="inferred from homology"/>
<comment type="subcellular location">
    <subcellularLocation>
        <location evidence="4">Cytoplasm</location>
    </subcellularLocation>
</comment>
<dbReference type="RefSeq" id="WP_108309946.1">
    <property type="nucleotide sequence ID" value="NZ_CP020921.1"/>
</dbReference>
<dbReference type="Proteomes" id="UP000244792">
    <property type="component" value="Chromosome"/>
</dbReference>
<organism evidence="5 6">
    <name type="scientific">Thermodesulfobium acidiphilum</name>
    <dbReference type="NCBI Taxonomy" id="1794699"/>
    <lineage>
        <taxon>Bacteria</taxon>
        <taxon>Pseudomonadati</taxon>
        <taxon>Thermodesulfobiota</taxon>
        <taxon>Thermodesulfobiia</taxon>
        <taxon>Thermodesulfobiales</taxon>
        <taxon>Thermodesulfobiaceae</taxon>
        <taxon>Thermodesulfobium</taxon>
    </lineage>
</organism>
<dbReference type="InterPro" id="IPR024046">
    <property type="entry name" value="Flagellar_assmbl_FliW_dom_sf"/>
</dbReference>
<dbReference type="GO" id="GO:0006417">
    <property type="term" value="P:regulation of translation"/>
    <property type="evidence" value="ECO:0007669"/>
    <property type="project" value="UniProtKB-KW"/>
</dbReference>
<dbReference type="HAMAP" id="MF_01185">
    <property type="entry name" value="FliW"/>
    <property type="match status" value="1"/>
</dbReference>
<evidence type="ECO:0000256" key="3">
    <source>
        <dbReference type="ARBA" id="ARBA00022845"/>
    </source>
</evidence>
<dbReference type="Gene3D" id="2.30.290.10">
    <property type="entry name" value="BH3618-like"/>
    <property type="match status" value="1"/>
</dbReference>
<dbReference type="AlphaFoldDB" id="A0A2R4W2I1"/>
<dbReference type="KEGG" id="taci:TDSAC_1657"/>
<evidence type="ECO:0000313" key="6">
    <source>
        <dbReference type="Proteomes" id="UP000244792"/>
    </source>
</evidence>
<gene>
    <name evidence="4" type="primary">fliW</name>
    <name evidence="5" type="ORF">TDSAC_1657</name>
</gene>
<keyword evidence="1 4" id="KW-0963">Cytoplasm</keyword>
<comment type="subunit">
    <text evidence="4">Interacts with translational regulator CsrA and flagellin(s).</text>
</comment>
<evidence type="ECO:0000256" key="2">
    <source>
        <dbReference type="ARBA" id="ARBA00022795"/>
    </source>
</evidence>
<name>A0A2R4W2I1_THEAF</name>
<dbReference type="GO" id="GO:0005737">
    <property type="term" value="C:cytoplasm"/>
    <property type="evidence" value="ECO:0007669"/>
    <property type="project" value="UniProtKB-SubCell"/>
</dbReference>
<keyword evidence="5" id="KW-0969">Cilium</keyword>
<dbReference type="EMBL" id="CP020921">
    <property type="protein sequence ID" value="AWB10993.1"/>
    <property type="molecule type" value="Genomic_DNA"/>
</dbReference>
<evidence type="ECO:0000256" key="1">
    <source>
        <dbReference type="ARBA" id="ARBA00022490"/>
    </source>
</evidence>